<dbReference type="EMBL" id="JBDODL010004005">
    <property type="protein sequence ID" value="MES1922910.1"/>
    <property type="molecule type" value="Genomic_DNA"/>
</dbReference>
<protein>
    <submittedName>
        <fullName evidence="1">Uncharacterized protein</fullName>
    </submittedName>
</protein>
<gene>
    <name evidence="1" type="ORF">MHBO_004439</name>
</gene>
<sequence length="113" mass="12774">MQFDKGKLTIIKGDSEAFKVSVMDKETQTLRPFIDGDKIYFTIKKRINTAEKILQKVITTFDEGIAVVELTPEDTANILVDDYIYDIQVNFANGTIKTIAKNKFEVDGGVTYE</sequence>
<name>A0ABV2ATC1_9EUKA</name>
<organism evidence="1 2">
    <name type="scientific">Bonamia ostreae</name>
    <dbReference type="NCBI Taxonomy" id="126728"/>
    <lineage>
        <taxon>Eukaryota</taxon>
        <taxon>Sar</taxon>
        <taxon>Rhizaria</taxon>
        <taxon>Endomyxa</taxon>
        <taxon>Ascetosporea</taxon>
        <taxon>Haplosporida</taxon>
        <taxon>Bonamia</taxon>
    </lineage>
</organism>
<dbReference type="Proteomes" id="UP001439008">
    <property type="component" value="Unassembled WGS sequence"/>
</dbReference>
<reference evidence="1 2" key="1">
    <citation type="journal article" date="2024" name="BMC Biol.">
        <title>Comparative genomics of Ascetosporea gives new insight into the evolutionary basis for animal parasitism in Rhizaria.</title>
        <authorList>
            <person name="Hiltunen Thoren M."/>
            <person name="Onut-Brannstrom I."/>
            <person name="Alfjorden A."/>
            <person name="Peckova H."/>
            <person name="Swords F."/>
            <person name="Hooper C."/>
            <person name="Holzer A.S."/>
            <person name="Bass D."/>
            <person name="Burki F."/>
        </authorList>
    </citation>
    <scope>NUCLEOTIDE SEQUENCE [LARGE SCALE GENOMIC DNA]</scope>
    <source>
        <strain evidence="1">20-A016</strain>
    </source>
</reference>
<evidence type="ECO:0000313" key="2">
    <source>
        <dbReference type="Proteomes" id="UP001439008"/>
    </source>
</evidence>
<comment type="caution">
    <text evidence="1">The sequence shown here is derived from an EMBL/GenBank/DDBJ whole genome shotgun (WGS) entry which is preliminary data.</text>
</comment>
<accession>A0ABV2ATC1</accession>
<proteinExistence type="predicted"/>
<keyword evidence="2" id="KW-1185">Reference proteome</keyword>
<evidence type="ECO:0000313" key="1">
    <source>
        <dbReference type="EMBL" id="MES1922910.1"/>
    </source>
</evidence>